<gene>
    <name evidence="2" type="ORF">SJS82_02805</name>
</gene>
<keyword evidence="2" id="KW-0540">Nuclease</keyword>
<dbReference type="RefSeq" id="WP_319916291.1">
    <property type="nucleotide sequence ID" value="NZ_JAWZXF010000002.1"/>
</dbReference>
<accession>A0AAP6G929</accession>
<keyword evidence="2" id="KW-0255">Endonuclease</keyword>
<evidence type="ECO:0000313" key="3">
    <source>
        <dbReference type="Proteomes" id="UP001285835"/>
    </source>
</evidence>
<dbReference type="GO" id="GO:0003676">
    <property type="term" value="F:nucleic acid binding"/>
    <property type="evidence" value="ECO:0007669"/>
    <property type="project" value="InterPro"/>
</dbReference>
<evidence type="ECO:0000313" key="2">
    <source>
        <dbReference type="EMBL" id="MDX7920865.1"/>
    </source>
</evidence>
<dbReference type="GO" id="GO:0008270">
    <property type="term" value="F:zinc ion binding"/>
    <property type="evidence" value="ECO:0007669"/>
    <property type="project" value="InterPro"/>
</dbReference>
<dbReference type="EC" id="3.1.-.-" evidence="2"/>
<dbReference type="Pfam" id="PF01844">
    <property type="entry name" value="HNH"/>
    <property type="match status" value="1"/>
</dbReference>
<dbReference type="EMBL" id="JAWZXF010000002">
    <property type="protein sequence ID" value="MDX7920865.1"/>
    <property type="molecule type" value="Genomic_DNA"/>
</dbReference>
<keyword evidence="2" id="KW-0378">Hydrolase</keyword>
<comment type="caution">
    <text evidence="2">The sequence shown here is derived from an EMBL/GenBank/DDBJ whole genome shotgun (WGS) entry which is preliminary data.</text>
</comment>
<dbReference type="Gene3D" id="1.10.30.50">
    <property type="match status" value="1"/>
</dbReference>
<reference evidence="2" key="1">
    <citation type="submission" date="2023-11" db="EMBL/GenBank/DDBJ databases">
        <title>WGS of Aeromonas in Northern Israel.</title>
        <authorList>
            <person name="Hershko Y."/>
        </authorList>
    </citation>
    <scope>NUCLEOTIDE SEQUENCE</scope>
    <source>
        <strain evidence="2">02297</strain>
    </source>
</reference>
<dbReference type="InterPro" id="IPR002711">
    <property type="entry name" value="HNH"/>
</dbReference>
<dbReference type="CDD" id="cd00085">
    <property type="entry name" value="HNHc"/>
    <property type="match status" value="1"/>
</dbReference>
<organism evidence="2 3">
    <name type="scientific">Aeromonas media</name>
    <dbReference type="NCBI Taxonomy" id="651"/>
    <lineage>
        <taxon>Bacteria</taxon>
        <taxon>Pseudomonadati</taxon>
        <taxon>Pseudomonadota</taxon>
        <taxon>Gammaproteobacteria</taxon>
        <taxon>Aeromonadales</taxon>
        <taxon>Aeromonadaceae</taxon>
        <taxon>Aeromonas</taxon>
    </lineage>
</organism>
<dbReference type="Proteomes" id="UP001285835">
    <property type="component" value="Unassembled WGS sequence"/>
</dbReference>
<proteinExistence type="predicted"/>
<evidence type="ECO:0000259" key="1">
    <source>
        <dbReference type="Pfam" id="PF01844"/>
    </source>
</evidence>
<protein>
    <submittedName>
        <fullName evidence="2">HNH endonuclease signature motif containing protein</fullName>
        <ecNumber evidence="2">3.1.-.-</ecNumber>
    </submittedName>
</protein>
<dbReference type="InterPro" id="IPR003615">
    <property type="entry name" value="HNH_nuc"/>
</dbReference>
<dbReference type="GO" id="GO:0016787">
    <property type="term" value="F:hydrolase activity"/>
    <property type="evidence" value="ECO:0007669"/>
    <property type="project" value="UniProtKB-KW"/>
</dbReference>
<feature type="domain" description="HNH" evidence="1">
    <location>
        <begin position="8"/>
        <end position="50"/>
    </location>
</feature>
<dbReference type="AlphaFoldDB" id="A0AAP6G929"/>
<dbReference type="GO" id="GO:0004519">
    <property type="term" value="F:endonuclease activity"/>
    <property type="evidence" value="ECO:0007669"/>
    <property type="project" value="UniProtKB-KW"/>
</dbReference>
<name>A0AAP6G929_AERME</name>
<sequence>MKNRTGHCSYCGAEHVNQYIEHLLPLSHSGKSPDDNVITICANCHHKLNSRSFTEIEFNHYLSQLMQASTRFVDIKLEEKISQDSPYRADITAKDQSGKSWLIECKRAQSFTPINFNNAVQQVETYRRISSFDNYALAFPGLISESQKDNLKHHNIMGWDADVIANEFKKEIKTNQHPVFSRILLSISKEKKHNPEEELLDKLKSCERGKDGWSDYQKLIGQIFEHLFTPPLESPISESPDMNNVNRRDWIIPNYCSEGFWYFVRDKYKADYIVVDAKNYKNPISKEQVLQIANYLKPHGAGMFALIATRLGANKGADLTIREQWMANGKMILVLNDDEFEAMLLAKAAKGQPEKIIGQALERFRLSM</sequence>